<dbReference type="PANTHER" id="PTHR10622:SF10">
    <property type="entry name" value="HET DOMAIN-CONTAINING PROTEIN"/>
    <property type="match status" value="1"/>
</dbReference>
<dbReference type="EMBL" id="JAGPUO010000019">
    <property type="protein sequence ID" value="KAG5656891.1"/>
    <property type="molecule type" value="Genomic_DNA"/>
</dbReference>
<dbReference type="InterPro" id="IPR010730">
    <property type="entry name" value="HET"/>
</dbReference>
<keyword evidence="3" id="KW-1185">Reference proteome</keyword>
<name>A0A9P7KL26_9HYPO</name>
<accession>A0A9P7KL26</accession>
<evidence type="ECO:0000313" key="2">
    <source>
        <dbReference type="EMBL" id="KAG5656891.1"/>
    </source>
</evidence>
<protein>
    <recommendedName>
        <fullName evidence="1">Heterokaryon incompatibility domain-containing protein</fullName>
    </recommendedName>
</protein>
<gene>
    <name evidence="2" type="ORF">KAF25_011060</name>
</gene>
<dbReference type="PANTHER" id="PTHR10622">
    <property type="entry name" value="HET DOMAIN-CONTAINING PROTEIN"/>
    <property type="match status" value="1"/>
</dbReference>
<dbReference type="Pfam" id="PF06985">
    <property type="entry name" value="HET"/>
    <property type="match status" value="1"/>
</dbReference>
<evidence type="ECO:0000259" key="1">
    <source>
        <dbReference type="Pfam" id="PF06985"/>
    </source>
</evidence>
<sequence length="578" mass="66844">MRLLSTKKLQFKEFPDDETPKYAILSHRWEKEELSYQDIQNEITSRDTHGPSGGSLRNKRTNHKIHEFRLMALQNGYEWVWIDTCCIDKSSSAELQESINSMYKWYMESDVCYAYLSDVSTSTENARHKRSTSSKPWIKSFQDSGWFTRGWTLQEMLAPGNLVFFDKNWDRCGNRVELRDAIQVATGINATILTKASFKDIAYLRPIRSGKIFSWAANRRTSRHEDRAYSLLGIFNINMPMLYGETDRAFYRLQTEIIKEYEDISMLAWNYTEADNGFAPNGLAKTPSQFQNYQSLIGKGIDRVPYVAFSPRIIARGLQASLKIMNDPYEKRLGYAVLAYERNRRSLVLPVLFCCLTFVRTPIQNECVRFSDPVWVPSRFVDTARSKPICFIRHVETAHLYEPGDGISLGSAVWRDYTTILTYPTQAQAGRRHFPAVFGRFSTTPDNTEKDYTFVIELAARSDAKRRYVVIVDYRSDGTSIANDMTATVIRRRWPIQLTYAMKLVKRRQAGHKFDSCKLPDKYGNGIPTREIVLVSHFTSLWDKKDFDRLLRSNLRSRNNTEVHVLGCVKRGPFIGKS</sequence>
<dbReference type="AlphaFoldDB" id="A0A9P7KL26"/>
<dbReference type="Proteomes" id="UP000782241">
    <property type="component" value="Unassembled WGS sequence"/>
</dbReference>
<feature type="domain" description="Heterokaryon incompatibility" evidence="1">
    <location>
        <begin position="22"/>
        <end position="155"/>
    </location>
</feature>
<organism evidence="2 3">
    <name type="scientific">Fusarium avenaceum</name>
    <dbReference type="NCBI Taxonomy" id="40199"/>
    <lineage>
        <taxon>Eukaryota</taxon>
        <taxon>Fungi</taxon>
        <taxon>Dikarya</taxon>
        <taxon>Ascomycota</taxon>
        <taxon>Pezizomycotina</taxon>
        <taxon>Sordariomycetes</taxon>
        <taxon>Hypocreomycetidae</taxon>
        <taxon>Hypocreales</taxon>
        <taxon>Nectriaceae</taxon>
        <taxon>Fusarium</taxon>
        <taxon>Fusarium tricinctum species complex</taxon>
    </lineage>
</organism>
<comment type="caution">
    <text evidence="2">The sequence shown here is derived from an EMBL/GenBank/DDBJ whole genome shotgun (WGS) entry which is preliminary data.</text>
</comment>
<evidence type="ECO:0000313" key="3">
    <source>
        <dbReference type="Proteomes" id="UP000782241"/>
    </source>
</evidence>
<reference evidence="2" key="1">
    <citation type="submission" date="2021-04" db="EMBL/GenBank/DDBJ databases">
        <title>Draft genome of Fusarium avenaceum strain F156N33, isolated from an atmospheric sample in Virginia.</title>
        <authorList>
            <person name="Yang S."/>
            <person name="Vinatzer B.A."/>
            <person name="Coleman J."/>
        </authorList>
    </citation>
    <scope>NUCLEOTIDE SEQUENCE</scope>
    <source>
        <strain evidence="2">F156N33</strain>
    </source>
</reference>
<proteinExistence type="predicted"/>